<name>A0AAD7LPL1_QUISA</name>
<evidence type="ECO:0000256" key="8">
    <source>
        <dbReference type="ARBA" id="ARBA00022679"/>
    </source>
</evidence>
<dbReference type="PROSITE" id="PS00107">
    <property type="entry name" value="PROTEIN_KINASE_ATP"/>
    <property type="match status" value="1"/>
</dbReference>
<dbReference type="GO" id="GO:0030246">
    <property type="term" value="F:carbohydrate binding"/>
    <property type="evidence" value="ECO:0007669"/>
    <property type="project" value="UniProtKB-KW"/>
</dbReference>
<evidence type="ECO:0000256" key="19">
    <source>
        <dbReference type="ARBA" id="ARBA00048679"/>
    </source>
</evidence>
<feature type="transmembrane region" description="Helical" evidence="21">
    <location>
        <begin position="313"/>
        <end position="334"/>
    </location>
</feature>
<evidence type="ECO:0000313" key="23">
    <source>
        <dbReference type="EMBL" id="KAJ7961186.1"/>
    </source>
</evidence>
<evidence type="ECO:0000256" key="20">
    <source>
        <dbReference type="PROSITE-ProRule" id="PRU10141"/>
    </source>
</evidence>
<evidence type="ECO:0000313" key="24">
    <source>
        <dbReference type="Proteomes" id="UP001163823"/>
    </source>
</evidence>
<organism evidence="23 24">
    <name type="scientific">Quillaja saponaria</name>
    <name type="common">Soap bark tree</name>
    <dbReference type="NCBI Taxonomy" id="32244"/>
    <lineage>
        <taxon>Eukaryota</taxon>
        <taxon>Viridiplantae</taxon>
        <taxon>Streptophyta</taxon>
        <taxon>Embryophyta</taxon>
        <taxon>Tracheophyta</taxon>
        <taxon>Spermatophyta</taxon>
        <taxon>Magnoliopsida</taxon>
        <taxon>eudicotyledons</taxon>
        <taxon>Gunneridae</taxon>
        <taxon>Pentapetalae</taxon>
        <taxon>rosids</taxon>
        <taxon>fabids</taxon>
        <taxon>Fabales</taxon>
        <taxon>Quillajaceae</taxon>
        <taxon>Quillaja</taxon>
    </lineage>
</organism>
<comment type="caution">
    <text evidence="23">The sequence shown here is derived from an EMBL/GenBank/DDBJ whole genome shotgun (WGS) entry which is preliminary data.</text>
</comment>
<dbReference type="Proteomes" id="UP001163823">
    <property type="component" value="Chromosome 7"/>
</dbReference>
<evidence type="ECO:0000256" key="7">
    <source>
        <dbReference type="ARBA" id="ARBA00022527"/>
    </source>
</evidence>
<keyword evidence="24" id="KW-1185">Reference proteome</keyword>
<evidence type="ECO:0000256" key="13">
    <source>
        <dbReference type="ARBA" id="ARBA00022777"/>
    </source>
</evidence>
<dbReference type="InterPro" id="IPR050528">
    <property type="entry name" value="L-type_Lectin-RKs"/>
</dbReference>
<comment type="catalytic activity">
    <reaction evidence="18">
        <text>L-threonyl-[protein] + ATP = O-phospho-L-threonyl-[protein] + ADP + H(+)</text>
        <dbReference type="Rhea" id="RHEA:46608"/>
        <dbReference type="Rhea" id="RHEA-COMP:11060"/>
        <dbReference type="Rhea" id="RHEA-COMP:11605"/>
        <dbReference type="ChEBI" id="CHEBI:15378"/>
        <dbReference type="ChEBI" id="CHEBI:30013"/>
        <dbReference type="ChEBI" id="CHEBI:30616"/>
        <dbReference type="ChEBI" id="CHEBI:61977"/>
        <dbReference type="ChEBI" id="CHEBI:456216"/>
        <dbReference type="EC" id="2.7.11.1"/>
    </reaction>
</comment>
<reference evidence="23" key="1">
    <citation type="journal article" date="2023" name="Science">
        <title>Elucidation of the pathway for biosynthesis of saponin adjuvants from the soapbark tree.</title>
        <authorList>
            <person name="Reed J."/>
            <person name="Orme A."/>
            <person name="El-Demerdash A."/>
            <person name="Owen C."/>
            <person name="Martin L.B.B."/>
            <person name="Misra R.C."/>
            <person name="Kikuchi S."/>
            <person name="Rejzek M."/>
            <person name="Martin A.C."/>
            <person name="Harkess A."/>
            <person name="Leebens-Mack J."/>
            <person name="Louveau T."/>
            <person name="Stephenson M.J."/>
            <person name="Osbourn A."/>
        </authorList>
    </citation>
    <scope>NUCLEOTIDE SEQUENCE</scope>
    <source>
        <strain evidence="23">S10</strain>
    </source>
</reference>
<evidence type="ECO:0000256" key="15">
    <source>
        <dbReference type="ARBA" id="ARBA00022989"/>
    </source>
</evidence>
<dbReference type="Gene3D" id="1.10.510.10">
    <property type="entry name" value="Transferase(Phosphotransferase) domain 1"/>
    <property type="match status" value="1"/>
</dbReference>
<evidence type="ECO:0000256" key="12">
    <source>
        <dbReference type="ARBA" id="ARBA00022741"/>
    </source>
</evidence>
<dbReference type="PROSITE" id="PS50011">
    <property type="entry name" value="PROTEIN_KINASE_DOM"/>
    <property type="match status" value="1"/>
</dbReference>
<keyword evidence="9 21" id="KW-0812">Transmembrane</keyword>
<evidence type="ECO:0000256" key="1">
    <source>
        <dbReference type="ARBA" id="ARBA00004251"/>
    </source>
</evidence>
<dbReference type="SUPFAM" id="SSF56112">
    <property type="entry name" value="Protein kinase-like (PK-like)"/>
    <property type="match status" value="1"/>
</dbReference>
<evidence type="ECO:0000256" key="18">
    <source>
        <dbReference type="ARBA" id="ARBA00047899"/>
    </source>
</evidence>
<evidence type="ECO:0000256" key="9">
    <source>
        <dbReference type="ARBA" id="ARBA00022692"/>
    </source>
</evidence>
<evidence type="ECO:0000256" key="6">
    <source>
        <dbReference type="ARBA" id="ARBA00022475"/>
    </source>
</evidence>
<dbReference type="FunFam" id="1.10.510.10:FF:000108">
    <property type="entry name" value="L-type lectin-domain containing receptor kinase S.4"/>
    <property type="match status" value="1"/>
</dbReference>
<keyword evidence="7" id="KW-0723">Serine/threonine-protein kinase</keyword>
<evidence type="ECO:0000256" key="14">
    <source>
        <dbReference type="ARBA" id="ARBA00022840"/>
    </source>
</evidence>
<accession>A0AAD7LPL1</accession>
<dbReference type="Gene3D" id="2.60.120.200">
    <property type="match status" value="1"/>
</dbReference>
<dbReference type="FunFam" id="3.30.200.20:FF:000178">
    <property type="entry name" value="serine/threonine-protein kinase PBS1-like"/>
    <property type="match status" value="1"/>
</dbReference>
<keyword evidence="15 21" id="KW-1133">Transmembrane helix</keyword>
<dbReference type="PROSITE" id="PS00108">
    <property type="entry name" value="PROTEIN_KINASE_ST"/>
    <property type="match status" value="1"/>
</dbReference>
<dbReference type="CDD" id="cd14066">
    <property type="entry name" value="STKc_IRAK"/>
    <property type="match status" value="1"/>
</dbReference>
<dbReference type="SUPFAM" id="SSF49899">
    <property type="entry name" value="Concanavalin A-like lectins/glucanases"/>
    <property type="match status" value="1"/>
</dbReference>
<comment type="catalytic activity">
    <reaction evidence="19">
        <text>L-seryl-[protein] + ATP = O-phospho-L-seryl-[protein] + ADP + H(+)</text>
        <dbReference type="Rhea" id="RHEA:17989"/>
        <dbReference type="Rhea" id="RHEA-COMP:9863"/>
        <dbReference type="Rhea" id="RHEA-COMP:11604"/>
        <dbReference type="ChEBI" id="CHEBI:15378"/>
        <dbReference type="ChEBI" id="CHEBI:29999"/>
        <dbReference type="ChEBI" id="CHEBI:30616"/>
        <dbReference type="ChEBI" id="CHEBI:83421"/>
        <dbReference type="ChEBI" id="CHEBI:456216"/>
        <dbReference type="EC" id="2.7.11.1"/>
    </reaction>
</comment>
<keyword evidence="10" id="KW-0732">Signal</keyword>
<dbReference type="EC" id="2.7.11.1" evidence="5"/>
<dbReference type="GO" id="GO:0004674">
    <property type="term" value="F:protein serine/threonine kinase activity"/>
    <property type="evidence" value="ECO:0007669"/>
    <property type="project" value="UniProtKB-KW"/>
</dbReference>
<protein>
    <recommendedName>
        <fullName evidence="5">non-specific serine/threonine protein kinase</fullName>
        <ecNumber evidence="5">2.7.11.1</ecNumber>
    </recommendedName>
</protein>
<keyword evidence="12 20" id="KW-0547">Nucleotide-binding</keyword>
<feature type="binding site" evidence="20">
    <location>
        <position position="400"/>
    </location>
    <ligand>
        <name>ATP</name>
        <dbReference type="ChEBI" id="CHEBI:30616"/>
    </ligand>
</feature>
<dbReference type="CDD" id="cd06899">
    <property type="entry name" value="lectin_legume_LecRK_Arcelin_ConA"/>
    <property type="match status" value="1"/>
</dbReference>
<dbReference type="EMBL" id="JARAOO010000007">
    <property type="protein sequence ID" value="KAJ7961186.1"/>
    <property type="molecule type" value="Genomic_DNA"/>
</dbReference>
<evidence type="ECO:0000256" key="10">
    <source>
        <dbReference type="ARBA" id="ARBA00022729"/>
    </source>
</evidence>
<proteinExistence type="inferred from homology"/>
<evidence type="ECO:0000256" key="4">
    <source>
        <dbReference type="ARBA" id="ARBA00010217"/>
    </source>
</evidence>
<dbReference type="SMART" id="SM00220">
    <property type="entry name" value="S_TKc"/>
    <property type="match status" value="1"/>
</dbReference>
<dbReference type="InterPro" id="IPR008271">
    <property type="entry name" value="Ser/Thr_kinase_AS"/>
</dbReference>
<evidence type="ECO:0000256" key="11">
    <source>
        <dbReference type="ARBA" id="ARBA00022734"/>
    </source>
</evidence>
<dbReference type="InterPro" id="IPR013320">
    <property type="entry name" value="ConA-like_dom_sf"/>
</dbReference>
<dbReference type="Pfam" id="PF00069">
    <property type="entry name" value="Pkinase"/>
    <property type="match status" value="1"/>
</dbReference>
<evidence type="ECO:0000256" key="16">
    <source>
        <dbReference type="ARBA" id="ARBA00023136"/>
    </source>
</evidence>
<keyword evidence="13 23" id="KW-0418">Kinase</keyword>
<dbReference type="InterPro" id="IPR017441">
    <property type="entry name" value="Protein_kinase_ATP_BS"/>
</dbReference>
<keyword evidence="11" id="KW-0430">Lectin</keyword>
<dbReference type="Pfam" id="PF00139">
    <property type="entry name" value="Lectin_legB"/>
    <property type="match status" value="1"/>
</dbReference>
<evidence type="ECO:0000256" key="17">
    <source>
        <dbReference type="ARBA" id="ARBA00023170"/>
    </source>
</evidence>
<dbReference type="InterPro" id="IPR011009">
    <property type="entry name" value="Kinase-like_dom_sf"/>
</dbReference>
<keyword evidence="16 21" id="KW-0472">Membrane</keyword>
<comment type="similarity">
    <text evidence="3">In the N-terminal section; belongs to the leguminous lectin family.</text>
</comment>
<keyword evidence="14 20" id="KW-0067">ATP-binding</keyword>
<dbReference type="PANTHER" id="PTHR27007">
    <property type="match status" value="1"/>
</dbReference>
<dbReference type="InterPro" id="IPR001220">
    <property type="entry name" value="Legume_lectin_dom"/>
</dbReference>
<sequence>MYLIVIILACVYNSSTQKSYLMAVATSLAFLLLLSLRVAAETEFIFNGFSDTENNLTLEGASIIKPTGLLKLTNRSQNVIGHAFYHQPIQMFDNIQPNASSFATSFVFAINPPSIGRGGYGLAFTLAPSTKFPGADAGHYLGLVNQSNDGVPLNRIFVVEFDTVKGYRDSADTEGNHIGINVNGLNSIKSEPAAYYENGTDVKDEFNLASGIAIHAWIEYDGAKQVVNVTVAPFTVEKPWKPLMSVGIDLTHILKQTMNMYVGFSAATGEKSSSDHYILGWSFATNGVAPPLNDSQLPEPPPMEKGSSSLSPLVKSLIGALCGVTFILFVILFFSSMCKRYRSFESLEAWELVCPRRFRYRDLHTATNGFKESEIIGVGGFGSVYKGVLPSTGNEVAVKKVVRSSIHGMREYAAEIESLGKLRHKNLVNLQGWCKKKDDLLIIYDYIPNGSLDYLLFNPVGNFVLDWYQRFNIIKGIAAGLLYLHEEWEQVVIHRDVKTSNVLIDADMNARLGDFGLARLYDHGQLSYTTNLVGTIGYIAPELTRTSKASTSSDVYAYGVLLLEVVSGRRPIGLDQFFLVDWVIECYQLNQILDAVDPKLNSVHVVEEVELVLKLGLLCTHHRPDARPTMRQVIRYLNHDDPLPDTSDWGSMSGSGSRFLETICSNNNITTSYNLSSSIEMTSSSIEAGR</sequence>
<dbReference type="AlphaFoldDB" id="A0AAD7LPL1"/>
<keyword evidence="8" id="KW-0808">Transferase</keyword>
<comment type="subcellular location">
    <subcellularLocation>
        <location evidence="1">Cell membrane</location>
        <topology evidence="1">Single-pass type I membrane protein</topology>
    </subcellularLocation>
</comment>
<dbReference type="InterPro" id="IPR000719">
    <property type="entry name" value="Prot_kinase_dom"/>
</dbReference>
<keyword evidence="6" id="KW-1003">Cell membrane</keyword>
<evidence type="ECO:0000256" key="3">
    <source>
        <dbReference type="ARBA" id="ARBA00008536"/>
    </source>
</evidence>
<evidence type="ECO:0000256" key="21">
    <source>
        <dbReference type="SAM" id="Phobius"/>
    </source>
</evidence>
<dbReference type="GO" id="GO:0005524">
    <property type="term" value="F:ATP binding"/>
    <property type="evidence" value="ECO:0007669"/>
    <property type="project" value="UniProtKB-UniRule"/>
</dbReference>
<gene>
    <name evidence="23" type="ORF">O6P43_016561</name>
</gene>
<dbReference type="KEGG" id="qsa:O6P43_016561"/>
<dbReference type="GO" id="GO:0005886">
    <property type="term" value="C:plasma membrane"/>
    <property type="evidence" value="ECO:0007669"/>
    <property type="project" value="UniProtKB-SubCell"/>
</dbReference>
<evidence type="ECO:0000256" key="5">
    <source>
        <dbReference type="ARBA" id="ARBA00012513"/>
    </source>
</evidence>
<comment type="similarity">
    <text evidence="4">In the C-terminal section; belongs to the protein kinase superfamily. Ser/Thr protein kinase family.</text>
</comment>
<dbReference type="FunFam" id="2.60.120.200:FF:000096">
    <property type="entry name" value="L-type lectin-domain containing receptor kinase V.9"/>
    <property type="match status" value="1"/>
</dbReference>
<dbReference type="Gene3D" id="3.30.200.20">
    <property type="entry name" value="Phosphorylase Kinase, domain 1"/>
    <property type="match status" value="1"/>
</dbReference>
<feature type="domain" description="Protein kinase" evidence="22">
    <location>
        <begin position="370"/>
        <end position="644"/>
    </location>
</feature>
<comment type="similarity">
    <text evidence="2">Belongs to the leguminous lectin family.</text>
</comment>
<evidence type="ECO:0000256" key="2">
    <source>
        <dbReference type="ARBA" id="ARBA00007606"/>
    </source>
</evidence>
<keyword evidence="17 23" id="KW-0675">Receptor</keyword>
<evidence type="ECO:0000259" key="22">
    <source>
        <dbReference type="PROSITE" id="PS50011"/>
    </source>
</evidence>